<accession>A0A6P7FU34</accession>
<dbReference type="AlphaFoldDB" id="A0A6P7FU34"/>
<gene>
    <name evidence="1" type="primary">LOC114332694</name>
</gene>
<name>A0A6P7FU34_DIAVI</name>
<protein>
    <submittedName>
        <fullName evidence="1">Uncharacterized protein LOC114332694</fullName>
    </submittedName>
</protein>
<sequence>MNPKYIRSPVNLENPITIPSNNKNEVEDTNIFTDKQAITICKSQEPFSHINFVKKDTFKPSINLDLLTPPRVRLTNNSNSRYLLTRLRKPDILKAIKLHLAFLHDQPASVFYG</sequence>
<dbReference type="InParanoid" id="A0A6P7FU34"/>
<proteinExistence type="predicted"/>
<organism evidence="1">
    <name type="scientific">Diabrotica virgifera virgifera</name>
    <name type="common">western corn rootworm</name>
    <dbReference type="NCBI Taxonomy" id="50390"/>
    <lineage>
        <taxon>Eukaryota</taxon>
        <taxon>Metazoa</taxon>
        <taxon>Ecdysozoa</taxon>
        <taxon>Arthropoda</taxon>
        <taxon>Hexapoda</taxon>
        <taxon>Insecta</taxon>
        <taxon>Pterygota</taxon>
        <taxon>Neoptera</taxon>
        <taxon>Endopterygota</taxon>
        <taxon>Coleoptera</taxon>
        <taxon>Polyphaga</taxon>
        <taxon>Cucujiformia</taxon>
        <taxon>Chrysomeloidea</taxon>
        <taxon>Chrysomelidae</taxon>
        <taxon>Galerucinae</taxon>
        <taxon>Diabroticina</taxon>
        <taxon>Diabroticites</taxon>
        <taxon>Diabrotica</taxon>
    </lineage>
</organism>
<reference evidence="1" key="1">
    <citation type="submission" date="2025-08" db="UniProtKB">
        <authorList>
            <consortium name="RefSeq"/>
        </authorList>
    </citation>
    <scope>IDENTIFICATION</scope>
    <source>
        <tissue evidence="1">Whole insect</tissue>
    </source>
</reference>
<dbReference type="RefSeq" id="XP_028138322.1">
    <property type="nucleotide sequence ID" value="XM_028282521.1"/>
</dbReference>
<evidence type="ECO:0000313" key="1">
    <source>
        <dbReference type="RefSeq" id="XP_028138322.1"/>
    </source>
</evidence>